<evidence type="ECO:0000313" key="5">
    <source>
        <dbReference type="EMBL" id="MPL97501.1"/>
    </source>
</evidence>
<dbReference type="AlphaFoldDB" id="A0A644W1C9"/>
<dbReference type="SUPFAM" id="SSF46785">
    <property type="entry name" value="Winged helix' DNA-binding domain"/>
    <property type="match status" value="1"/>
</dbReference>
<dbReference type="InterPro" id="IPR011991">
    <property type="entry name" value="ArsR-like_HTH"/>
</dbReference>
<dbReference type="GO" id="GO:0003677">
    <property type="term" value="F:DNA binding"/>
    <property type="evidence" value="ECO:0007669"/>
    <property type="project" value="UniProtKB-KW"/>
</dbReference>
<protein>
    <submittedName>
        <fullName evidence="5">Transcriptional repressor SdpR</fullName>
    </submittedName>
</protein>
<dbReference type="PANTHER" id="PTHR33154:SF18">
    <property type="entry name" value="ARSENICAL RESISTANCE OPERON REPRESSOR"/>
    <property type="match status" value="1"/>
</dbReference>
<dbReference type="CDD" id="cd00090">
    <property type="entry name" value="HTH_ARSR"/>
    <property type="match status" value="1"/>
</dbReference>
<dbReference type="EMBL" id="VSSQ01000559">
    <property type="protein sequence ID" value="MPL97501.1"/>
    <property type="molecule type" value="Genomic_DNA"/>
</dbReference>
<comment type="caution">
    <text evidence="5">The sequence shown here is derived from an EMBL/GenBank/DDBJ whole genome shotgun (WGS) entry which is preliminary data.</text>
</comment>
<evidence type="ECO:0000256" key="1">
    <source>
        <dbReference type="ARBA" id="ARBA00023015"/>
    </source>
</evidence>
<keyword evidence="1" id="KW-0805">Transcription regulation</keyword>
<dbReference type="GO" id="GO:0003700">
    <property type="term" value="F:DNA-binding transcription factor activity"/>
    <property type="evidence" value="ECO:0007669"/>
    <property type="project" value="InterPro"/>
</dbReference>
<proteinExistence type="predicted"/>
<sequence>MNMENKYQNNAKVFKALCDPNRLMIMEMLQSAERCACEILEDLQIGQSTLSHHMKILCESGLVDSRREGKWMYYSFNKEGCEAAKNLLAEITSQKENNNVGGRKCEC</sequence>
<dbReference type="PROSITE" id="PS50987">
    <property type="entry name" value="HTH_ARSR_2"/>
    <property type="match status" value="1"/>
</dbReference>
<dbReference type="SMART" id="SM00418">
    <property type="entry name" value="HTH_ARSR"/>
    <property type="match status" value="1"/>
</dbReference>
<feature type="domain" description="HTH arsR-type" evidence="4">
    <location>
        <begin position="2"/>
        <end position="99"/>
    </location>
</feature>
<name>A0A644W1C9_9ZZZZ</name>
<evidence type="ECO:0000259" key="4">
    <source>
        <dbReference type="PROSITE" id="PS50987"/>
    </source>
</evidence>
<evidence type="ECO:0000256" key="3">
    <source>
        <dbReference type="ARBA" id="ARBA00023163"/>
    </source>
</evidence>
<reference evidence="5" key="1">
    <citation type="submission" date="2019-08" db="EMBL/GenBank/DDBJ databases">
        <authorList>
            <person name="Kucharzyk K."/>
            <person name="Murdoch R.W."/>
            <person name="Higgins S."/>
            <person name="Loffler F."/>
        </authorList>
    </citation>
    <scope>NUCLEOTIDE SEQUENCE</scope>
</reference>
<gene>
    <name evidence="5" type="primary">sdpR_3</name>
    <name evidence="5" type="ORF">SDC9_43692</name>
</gene>
<keyword evidence="2" id="KW-0238">DNA-binding</keyword>
<evidence type="ECO:0000256" key="2">
    <source>
        <dbReference type="ARBA" id="ARBA00023125"/>
    </source>
</evidence>
<keyword evidence="3" id="KW-0804">Transcription</keyword>
<dbReference type="InterPro" id="IPR036390">
    <property type="entry name" value="WH_DNA-bd_sf"/>
</dbReference>
<dbReference type="PANTHER" id="PTHR33154">
    <property type="entry name" value="TRANSCRIPTIONAL REGULATOR, ARSR FAMILY"/>
    <property type="match status" value="1"/>
</dbReference>
<dbReference type="Gene3D" id="1.10.10.10">
    <property type="entry name" value="Winged helix-like DNA-binding domain superfamily/Winged helix DNA-binding domain"/>
    <property type="match status" value="1"/>
</dbReference>
<dbReference type="PRINTS" id="PR00778">
    <property type="entry name" value="HTHARSR"/>
</dbReference>
<accession>A0A644W1C9</accession>
<dbReference type="NCBIfam" id="NF033788">
    <property type="entry name" value="HTH_metalloreg"/>
    <property type="match status" value="1"/>
</dbReference>
<dbReference type="InterPro" id="IPR051081">
    <property type="entry name" value="HTH_MetalResp_TranReg"/>
</dbReference>
<dbReference type="InterPro" id="IPR001845">
    <property type="entry name" value="HTH_ArsR_DNA-bd_dom"/>
</dbReference>
<organism evidence="5">
    <name type="scientific">bioreactor metagenome</name>
    <dbReference type="NCBI Taxonomy" id="1076179"/>
    <lineage>
        <taxon>unclassified sequences</taxon>
        <taxon>metagenomes</taxon>
        <taxon>ecological metagenomes</taxon>
    </lineage>
</organism>
<dbReference type="InterPro" id="IPR036388">
    <property type="entry name" value="WH-like_DNA-bd_sf"/>
</dbReference>
<dbReference type="Pfam" id="PF01022">
    <property type="entry name" value="HTH_5"/>
    <property type="match status" value="1"/>
</dbReference>